<accession>A0A3A1V1P1</accession>
<name>A0A3A1V1P1_9BACL</name>
<evidence type="ECO:0000256" key="4">
    <source>
        <dbReference type="ARBA" id="ARBA00022840"/>
    </source>
</evidence>
<dbReference type="SUPFAM" id="SSF52540">
    <property type="entry name" value="P-loop containing nucleoside triphosphate hydrolases"/>
    <property type="match status" value="1"/>
</dbReference>
<dbReference type="Proteomes" id="UP000266482">
    <property type="component" value="Unassembled WGS sequence"/>
</dbReference>
<dbReference type="PANTHER" id="PTHR42711:SF5">
    <property type="entry name" value="ABC TRANSPORTER ATP-BINDING PROTEIN NATA"/>
    <property type="match status" value="1"/>
</dbReference>
<organism evidence="6 7">
    <name type="scientific">Paenibacillus nanensis</name>
    <dbReference type="NCBI Taxonomy" id="393251"/>
    <lineage>
        <taxon>Bacteria</taxon>
        <taxon>Bacillati</taxon>
        <taxon>Bacillota</taxon>
        <taxon>Bacilli</taxon>
        <taxon>Bacillales</taxon>
        <taxon>Paenibacillaceae</taxon>
        <taxon>Paenibacillus</taxon>
    </lineage>
</organism>
<evidence type="ECO:0000313" key="7">
    <source>
        <dbReference type="Proteomes" id="UP000266482"/>
    </source>
</evidence>
<evidence type="ECO:0000259" key="5">
    <source>
        <dbReference type="PROSITE" id="PS50893"/>
    </source>
</evidence>
<keyword evidence="7" id="KW-1185">Reference proteome</keyword>
<reference evidence="6 7" key="1">
    <citation type="submission" date="2018-09" db="EMBL/GenBank/DDBJ databases">
        <title>Paenibacillus aracenensis nov. sp. isolated from a cave in southern Spain.</title>
        <authorList>
            <person name="Jurado V."/>
            <person name="Gutierrez-Patricio S."/>
            <person name="Gonzalez-Pimentel J.L."/>
            <person name="Miller A.Z."/>
            <person name="Laiz L."/>
            <person name="Saiz-Jimenez C."/>
        </authorList>
    </citation>
    <scope>NUCLEOTIDE SEQUENCE [LARGE SCALE GENOMIC DNA]</scope>
    <source>
        <strain evidence="6 7">DSM 22867</strain>
    </source>
</reference>
<evidence type="ECO:0000256" key="1">
    <source>
        <dbReference type="ARBA" id="ARBA00005417"/>
    </source>
</evidence>
<evidence type="ECO:0000256" key="3">
    <source>
        <dbReference type="ARBA" id="ARBA00022741"/>
    </source>
</evidence>
<feature type="domain" description="ABC transporter" evidence="5">
    <location>
        <begin position="4"/>
        <end position="229"/>
    </location>
</feature>
<dbReference type="PROSITE" id="PS00211">
    <property type="entry name" value="ABC_TRANSPORTER_1"/>
    <property type="match status" value="1"/>
</dbReference>
<keyword evidence="3" id="KW-0547">Nucleotide-binding</keyword>
<dbReference type="OrthoDB" id="9804819at2"/>
<keyword evidence="4 6" id="KW-0067">ATP-binding</keyword>
<dbReference type="SMART" id="SM00382">
    <property type="entry name" value="AAA"/>
    <property type="match status" value="1"/>
</dbReference>
<dbReference type="GO" id="GO:0005524">
    <property type="term" value="F:ATP binding"/>
    <property type="evidence" value="ECO:0007669"/>
    <property type="project" value="UniProtKB-KW"/>
</dbReference>
<dbReference type="EMBL" id="QXQA01000010">
    <property type="protein sequence ID" value="RIX51510.1"/>
    <property type="molecule type" value="Genomic_DNA"/>
</dbReference>
<dbReference type="GO" id="GO:0016887">
    <property type="term" value="F:ATP hydrolysis activity"/>
    <property type="evidence" value="ECO:0007669"/>
    <property type="project" value="InterPro"/>
</dbReference>
<dbReference type="InterPro" id="IPR017871">
    <property type="entry name" value="ABC_transporter-like_CS"/>
</dbReference>
<keyword evidence="2" id="KW-0813">Transport</keyword>
<sequence length="298" mass="33506">MPVIELNGLTKTYGGARGITDLSFTVEEGEIFGFIGPNGAGKSTTIRTMLGLIYPTGGSAKIFGKDCLQHGTEIKKEIGYLPSEVFYYDNMKVKDLLQYSASFYKKDSRKRMRELAERMELDLNKRIDDLSLGNKKKVGIVQGLLHEPRLIILDEPTSGLDPLMQQRFFELLEEENRKGATILFSSHILSEVQRLCSRVAIIKEGRLIALEKMSELKGSTYKKFKLAAKSDVDASAFGIPGVMEWKSEGGEVSFLFKGDINEILRRIAGLELENLWVEEPDLEEIFMHYYESREGAGA</sequence>
<protein>
    <submittedName>
        <fullName evidence="6">ABC transporter ATP-binding protein</fullName>
    </submittedName>
</protein>
<dbReference type="Gene3D" id="3.40.50.300">
    <property type="entry name" value="P-loop containing nucleotide triphosphate hydrolases"/>
    <property type="match status" value="1"/>
</dbReference>
<dbReference type="PANTHER" id="PTHR42711">
    <property type="entry name" value="ABC TRANSPORTER ATP-BINDING PROTEIN"/>
    <property type="match status" value="1"/>
</dbReference>
<proteinExistence type="inferred from homology"/>
<dbReference type="PROSITE" id="PS50893">
    <property type="entry name" value="ABC_TRANSPORTER_2"/>
    <property type="match status" value="1"/>
</dbReference>
<dbReference type="Pfam" id="PF00005">
    <property type="entry name" value="ABC_tran"/>
    <property type="match status" value="1"/>
</dbReference>
<evidence type="ECO:0000256" key="2">
    <source>
        <dbReference type="ARBA" id="ARBA00022448"/>
    </source>
</evidence>
<evidence type="ECO:0000313" key="6">
    <source>
        <dbReference type="EMBL" id="RIX51510.1"/>
    </source>
</evidence>
<dbReference type="RefSeq" id="WP_119600802.1">
    <property type="nucleotide sequence ID" value="NZ_QXQA01000010.1"/>
</dbReference>
<dbReference type="AlphaFoldDB" id="A0A3A1V1P1"/>
<dbReference type="InterPro" id="IPR003593">
    <property type="entry name" value="AAA+_ATPase"/>
</dbReference>
<comment type="similarity">
    <text evidence="1">Belongs to the ABC transporter superfamily.</text>
</comment>
<dbReference type="CDD" id="cd03230">
    <property type="entry name" value="ABC_DR_subfamily_A"/>
    <property type="match status" value="1"/>
</dbReference>
<dbReference type="InterPro" id="IPR027417">
    <property type="entry name" value="P-loop_NTPase"/>
</dbReference>
<gene>
    <name evidence="6" type="ORF">D3P08_16500</name>
</gene>
<dbReference type="InterPro" id="IPR050763">
    <property type="entry name" value="ABC_transporter_ATP-binding"/>
</dbReference>
<comment type="caution">
    <text evidence="6">The sequence shown here is derived from an EMBL/GenBank/DDBJ whole genome shotgun (WGS) entry which is preliminary data.</text>
</comment>
<dbReference type="InterPro" id="IPR003439">
    <property type="entry name" value="ABC_transporter-like_ATP-bd"/>
</dbReference>